<proteinExistence type="predicted"/>
<evidence type="ECO:0000313" key="8">
    <source>
        <dbReference type="Proteomes" id="UP000294692"/>
    </source>
</evidence>
<dbReference type="Proteomes" id="UP000294692">
    <property type="component" value="Unassembled WGS sequence"/>
</dbReference>
<dbReference type="AlphaFoldDB" id="A0A4R3VC81"/>
<feature type="transmembrane region" description="Helical" evidence="5">
    <location>
        <begin position="260"/>
        <end position="277"/>
    </location>
</feature>
<feature type="transmembrane region" description="Helical" evidence="5">
    <location>
        <begin position="188"/>
        <end position="210"/>
    </location>
</feature>
<dbReference type="InterPro" id="IPR037185">
    <property type="entry name" value="EmrE-like"/>
</dbReference>
<dbReference type="SUPFAM" id="SSF103481">
    <property type="entry name" value="Multidrug resistance efflux transporter EmrE"/>
    <property type="match status" value="2"/>
</dbReference>
<feature type="domain" description="EamA" evidence="6">
    <location>
        <begin position="158"/>
        <end position="299"/>
    </location>
</feature>
<feature type="transmembrane region" description="Helical" evidence="5">
    <location>
        <begin position="283"/>
        <end position="304"/>
    </location>
</feature>
<keyword evidence="8" id="KW-1185">Reference proteome</keyword>
<dbReference type="RefSeq" id="WP_132472884.1">
    <property type="nucleotide sequence ID" value="NZ_JBEBWM010000095.1"/>
</dbReference>
<protein>
    <submittedName>
        <fullName evidence="7">O-acetylserine/cysteine efflux transporter</fullName>
    </submittedName>
</protein>
<reference evidence="7 8" key="1">
    <citation type="submission" date="2019-03" db="EMBL/GenBank/DDBJ databases">
        <title>Genomic Encyclopedia of Type Strains, Phase IV (KMG-IV): sequencing the most valuable type-strain genomes for metagenomic binning, comparative biology and taxonomic classification.</title>
        <authorList>
            <person name="Goeker M."/>
        </authorList>
    </citation>
    <scope>NUCLEOTIDE SEQUENCE [LARGE SCALE GENOMIC DNA]</scope>
    <source>
        <strain evidence="7 8">DSM 100048</strain>
    </source>
</reference>
<gene>
    <name evidence="7" type="ORF">EV686_101374</name>
</gene>
<comment type="caution">
    <text evidence="7">The sequence shown here is derived from an EMBL/GenBank/DDBJ whole genome shotgun (WGS) entry which is preliminary data.</text>
</comment>
<keyword evidence="2 5" id="KW-0812">Transmembrane</keyword>
<feature type="transmembrane region" description="Helical" evidence="5">
    <location>
        <begin position="122"/>
        <end position="143"/>
    </location>
</feature>
<feature type="transmembrane region" description="Helical" evidence="5">
    <location>
        <begin position="149"/>
        <end position="176"/>
    </location>
</feature>
<dbReference type="InterPro" id="IPR050638">
    <property type="entry name" value="AA-Vitamin_Transporters"/>
</dbReference>
<dbReference type="Pfam" id="PF00892">
    <property type="entry name" value="EamA"/>
    <property type="match status" value="2"/>
</dbReference>
<feature type="transmembrane region" description="Helical" evidence="5">
    <location>
        <begin position="67"/>
        <end position="87"/>
    </location>
</feature>
<keyword evidence="4 5" id="KW-0472">Membrane</keyword>
<feature type="transmembrane region" description="Helical" evidence="5">
    <location>
        <begin position="230"/>
        <end position="248"/>
    </location>
</feature>
<feature type="transmembrane region" description="Helical" evidence="5">
    <location>
        <begin position="93"/>
        <end position="115"/>
    </location>
</feature>
<dbReference type="OrthoDB" id="7158585at2"/>
<feature type="transmembrane region" description="Helical" evidence="5">
    <location>
        <begin position="40"/>
        <end position="60"/>
    </location>
</feature>
<keyword evidence="3 5" id="KW-1133">Transmembrane helix</keyword>
<name>A0A4R3VC81_9BURK</name>
<dbReference type="EMBL" id="SMBX01000001">
    <property type="protein sequence ID" value="TCV02916.1"/>
    <property type="molecule type" value="Genomic_DNA"/>
</dbReference>
<sequence length="314" mass="33670">MHSSPSSLTGRDFAAALCVVVIWGLNFVAMKLALRDFTPFQLGAIRYVFASLPLVLFVRFPRGGIKWLVAYGLCQGVGQFGLLFVALQVGMTAALASVLMQIQVFFTALFGYFVLRETLTPALRVGLVCAAVGLGCFAMNYAGGGEQGAMVAGTTVLGFVLNVGSAAMWAASNIVARRAHQSMKKFDALGFVVWSSLVPILPFTVASLLVDPTALRWRWLEADWGSWLSVAYLGWFATILAYALWTWLLRRHPANKVAPFSLAVPLIGLTAGVVALGESISPWQWGGIAFIVLALGIVMLWPLLAARRAAAAAG</sequence>
<dbReference type="InterPro" id="IPR000620">
    <property type="entry name" value="EamA_dom"/>
</dbReference>
<evidence type="ECO:0000256" key="3">
    <source>
        <dbReference type="ARBA" id="ARBA00022989"/>
    </source>
</evidence>
<feature type="transmembrane region" description="Helical" evidence="5">
    <location>
        <begin position="12"/>
        <end position="34"/>
    </location>
</feature>
<dbReference type="PANTHER" id="PTHR32322">
    <property type="entry name" value="INNER MEMBRANE TRANSPORTER"/>
    <property type="match status" value="1"/>
</dbReference>
<accession>A0A4R3VC81</accession>
<evidence type="ECO:0000256" key="4">
    <source>
        <dbReference type="ARBA" id="ARBA00023136"/>
    </source>
</evidence>
<evidence type="ECO:0000256" key="2">
    <source>
        <dbReference type="ARBA" id="ARBA00022692"/>
    </source>
</evidence>
<evidence type="ECO:0000256" key="5">
    <source>
        <dbReference type="SAM" id="Phobius"/>
    </source>
</evidence>
<feature type="domain" description="EamA" evidence="6">
    <location>
        <begin position="15"/>
        <end position="135"/>
    </location>
</feature>
<dbReference type="PANTHER" id="PTHR32322:SF9">
    <property type="entry name" value="AMINO-ACID METABOLITE EFFLUX PUMP-RELATED"/>
    <property type="match status" value="1"/>
</dbReference>
<organism evidence="7 8">
    <name type="scientific">Paracandidimonas soli</name>
    <dbReference type="NCBI Taxonomy" id="1917182"/>
    <lineage>
        <taxon>Bacteria</taxon>
        <taxon>Pseudomonadati</taxon>
        <taxon>Pseudomonadota</taxon>
        <taxon>Betaproteobacteria</taxon>
        <taxon>Burkholderiales</taxon>
        <taxon>Alcaligenaceae</taxon>
        <taxon>Paracandidimonas</taxon>
    </lineage>
</organism>
<evidence type="ECO:0000313" key="7">
    <source>
        <dbReference type="EMBL" id="TCV02916.1"/>
    </source>
</evidence>
<comment type="subcellular location">
    <subcellularLocation>
        <location evidence="1">Membrane</location>
        <topology evidence="1">Multi-pass membrane protein</topology>
    </subcellularLocation>
</comment>
<dbReference type="GO" id="GO:0016020">
    <property type="term" value="C:membrane"/>
    <property type="evidence" value="ECO:0007669"/>
    <property type="project" value="UniProtKB-SubCell"/>
</dbReference>
<evidence type="ECO:0000256" key="1">
    <source>
        <dbReference type="ARBA" id="ARBA00004141"/>
    </source>
</evidence>
<dbReference type="Gene3D" id="1.10.3730.20">
    <property type="match status" value="1"/>
</dbReference>
<evidence type="ECO:0000259" key="6">
    <source>
        <dbReference type="Pfam" id="PF00892"/>
    </source>
</evidence>